<dbReference type="Proteomes" id="UP000789901">
    <property type="component" value="Unassembled WGS sequence"/>
</dbReference>
<evidence type="ECO:0000256" key="1">
    <source>
        <dbReference type="SAM" id="MobiDB-lite"/>
    </source>
</evidence>
<gene>
    <name evidence="2" type="ORF">GMARGA_LOCUS34961</name>
</gene>
<keyword evidence="3" id="KW-1185">Reference proteome</keyword>
<feature type="compositionally biased region" description="Basic and acidic residues" evidence="1">
    <location>
        <begin position="49"/>
        <end position="61"/>
    </location>
</feature>
<organism evidence="2 3">
    <name type="scientific">Gigaspora margarita</name>
    <dbReference type="NCBI Taxonomy" id="4874"/>
    <lineage>
        <taxon>Eukaryota</taxon>
        <taxon>Fungi</taxon>
        <taxon>Fungi incertae sedis</taxon>
        <taxon>Mucoromycota</taxon>
        <taxon>Glomeromycotina</taxon>
        <taxon>Glomeromycetes</taxon>
        <taxon>Diversisporales</taxon>
        <taxon>Gigasporaceae</taxon>
        <taxon>Gigaspora</taxon>
    </lineage>
</organism>
<feature type="non-terminal residue" evidence="2">
    <location>
        <position position="1"/>
    </location>
</feature>
<proteinExistence type="predicted"/>
<sequence length="318" mass="38438">NYSASQIEILFYRYMNCMLKNQNKHGKKYKTIKEIEKSPTKLTTDNEPFDNHLQKDRNDNKKDNEKFQFSQYYKIRNRRMLSFYYFAESNKTHEFQYLRATKMNDANLFNCITIRINEMKMLYNTIENIKIQLKELRVLVEVSIKDLVKEFHHSEEDFKKDLKDLESLRKDHCQFKEEWTKSVHEEKNKIQKKSKELIDLYNFYKYGECIIINEGVRCINATKTNDANLSNCITFRMNEMNMLNDTIENIKFQLKELRVLFEDFVKKGLECHHSEEDLDDKNESDPDDYRINKIQQGIDIDKKKLKNKMITIVFNQEQ</sequence>
<comment type="caution">
    <text evidence="2">The sequence shown here is derived from an EMBL/GenBank/DDBJ whole genome shotgun (WGS) entry which is preliminary data.</text>
</comment>
<evidence type="ECO:0000313" key="3">
    <source>
        <dbReference type="Proteomes" id="UP000789901"/>
    </source>
</evidence>
<name>A0ABN7WTN2_GIGMA</name>
<dbReference type="EMBL" id="CAJVQB010063133">
    <property type="protein sequence ID" value="CAG8840545.1"/>
    <property type="molecule type" value="Genomic_DNA"/>
</dbReference>
<accession>A0ABN7WTN2</accession>
<reference evidence="2 3" key="1">
    <citation type="submission" date="2021-06" db="EMBL/GenBank/DDBJ databases">
        <authorList>
            <person name="Kallberg Y."/>
            <person name="Tangrot J."/>
            <person name="Rosling A."/>
        </authorList>
    </citation>
    <scope>NUCLEOTIDE SEQUENCE [LARGE SCALE GENOMIC DNA]</scope>
    <source>
        <strain evidence="2 3">120-4 pot B 10/14</strain>
    </source>
</reference>
<feature type="region of interest" description="Disordered" evidence="1">
    <location>
        <begin position="40"/>
        <end position="61"/>
    </location>
</feature>
<protein>
    <submittedName>
        <fullName evidence="2">5976_t:CDS:1</fullName>
    </submittedName>
</protein>
<evidence type="ECO:0000313" key="2">
    <source>
        <dbReference type="EMBL" id="CAG8840545.1"/>
    </source>
</evidence>